<dbReference type="PROSITE" id="PS50936">
    <property type="entry name" value="ENGC_GTPASE"/>
    <property type="match status" value="1"/>
</dbReference>
<evidence type="ECO:0000256" key="4">
    <source>
        <dbReference type="SAM" id="MobiDB-lite"/>
    </source>
</evidence>
<keyword evidence="3" id="KW-0694">RNA-binding</keyword>
<evidence type="ECO:0000259" key="5">
    <source>
        <dbReference type="PROSITE" id="PS50936"/>
    </source>
</evidence>
<evidence type="ECO:0000256" key="1">
    <source>
        <dbReference type="ARBA" id="ARBA00022741"/>
    </source>
</evidence>
<comment type="cofactor">
    <cofactor evidence="3">
        <name>Zn(2+)</name>
        <dbReference type="ChEBI" id="CHEBI:29105"/>
    </cofactor>
    <text evidence="3">Binds 1 zinc ion per subunit.</text>
</comment>
<feature type="region of interest" description="Disordered" evidence="4">
    <location>
        <begin position="1"/>
        <end position="40"/>
    </location>
</feature>
<keyword evidence="3" id="KW-0479">Metal-binding</keyword>
<proteinExistence type="inferred from homology"/>
<feature type="compositionally biased region" description="Basic residues" evidence="4">
    <location>
        <begin position="22"/>
        <end position="31"/>
    </location>
</feature>
<dbReference type="GO" id="GO:0042274">
    <property type="term" value="P:ribosomal small subunit biogenesis"/>
    <property type="evidence" value="ECO:0007669"/>
    <property type="project" value="UniProtKB-UniRule"/>
</dbReference>
<comment type="subunit">
    <text evidence="3">Monomer. Associates with 30S ribosomal subunit, binds 16S rRNA.</text>
</comment>
<evidence type="ECO:0000313" key="7">
    <source>
        <dbReference type="EMBL" id="RFT44894.1"/>
    </source>
</evidence>
<feature type="binding site" evidence="3">
    <location>
        <begin position="209"/>
        <end position="217"/>
    </location>
    <ligand>
        <name>GTP</name>
        <dbReference type="ChEBI" id="CHEBI:37565"/>
    </ligand>
</feature>
<feature type="binding site" evidence="3">
    <location>
        <position position="291"/>
    </location>
    <ligand>
        <name>Zn(2+)</name>
        <dbReference type="ChEBI" id="CHEBI:29105"/>
    </ligand>
</feature>
<evidence type="ECO:0000256" key="2">
    <source>
        <dbReference type="ARBA" id="ARBA00023134"/>
    </source>
</evidence>
<dbReference type="PANTHER" id="PTHR32120:SF11">
    <property type="entry name" value="SMALL RIBOSOMAL SUBUNIT BIOGENESIS GTPASE RSGA 1, MITOCHONDRIAL-RELATED"/>
    <property type="match status" value="1"/>
</dbReference>
<keyword evidence="3" id="KW-0862">Zinc</keyword>
<organism evidence="7 8">
    <name type="scientific">Cutibacterium avidum</name>
    <dbReference type="NCBI Taxonomy" id="33010"/>
    <lineage>
        <taxon>Bacteria</taxon>
        <taxon>Bacillati</taxon>
        <taxon>Actinomycetota</taxon>
        <taxon>Actinomycetes</taxon>
        <taxon>Propionibacteriales</taxon>
        <taxon>Propionibacteriaceae</taxon>
        <taxon>Cutibacterium</taxon>
    </lineage>
</organism>
<feature type="binding site" evidence="3">
    <location>
        <position position="295"/>
    </location>
    <ligand>
        <name>Zn(2+)</name>
        <dbReference type="ChEBI" id="CHEBI:29105"/>
    </ligand>
</feature>
<dbReference type="PROSITE" id="PS51721">
    <property type="entry name" value="G_CP"/>
    <property type="match status" value="1"/>
</dbReference>
<keyword evidence="1 3" id="KW-0547">Nucleotide-binding</keyword>
<keyword evidence="3" id="KW-0378">Hydrolase</keyword>
<feature type="domain" description="EngC GTPase" evidence="5">
    <location>
        <begin position="123"/>
        <end position="265"/>
    </location>
</feature>
<dbReference type="GO" id="GO:0005737">
    <property type="term" value="C:cytoplasm"/>
    <property type="evidence" value="ECO:0007669"/>
    <property type="project" value="UniProtKB-SubCell"/>
</dbReference>
<reference evidence="7 8" key="1">
    <citation type="submission" date="2017-07" db="EMBL/GenBank/DDBJ databases">
        <authorList>
            <person name="Sun Z.S."/>
            <person name="Albrecht U."/>
            <person name="Echele G."/>
            <person name="Lee C.C."/>
        </authorList>
    </citation>
    <scope>NUCLEOTIDE SEQUENCE [LARGE SCALE GENOMIC DNA]</scope>
    <source>
        <strain evidence="7 8">P16-029</strain>
    </source>
</reference>
<keyword evidence="3" id="KW-0963">Cytoplasm</keyword>
<dbReference type="InterPro" id="IPR010914">
    <property type="entry name" value="RsgA_GTPase_dom"/>
</dbReference>
<feature type="binding site" evidence="3">
    <location>
        <position position="297"/>
    </location>
    <ligand>
        <name>Zn(2+)</name>
        <dbReference type="ChEBI" id="CHEBI:29105"/>
    </ligand>
</feature>
<dbReference type="GO" id="GO:0003924">
    <property type="term" value="F:GTPase activity"/>
    <property type="evidence" value="ECO:0007669"/>
    <property type="project" value="UniProtKB-UniRule"/>
</dbReference>
<protein>
    <recommendedName>
        <fullName evidence="3">Small ribosomal subunit biogenesis GTPase RsgA</fullName>
        <ecNumber evidence="3">3.6.1.-</ecNumber>
    </recommendedName>
</protein>
<evidence type="ECO:0000313" key="8">
    <source>
        <dbReference type="Proteomes" id="UP000259211"/>
    </source>
</evidence>
<dbReference type="Proteomes" id="UP000259211">
    <property type="component" value="Unassembled WGS sequence"/>
</dbReference>
<dbReference type="Pfam" id="PF03193">
    <property type="entry name" value="RsgA_GTPase"/>
    <property type="match status" value="1"/>
</dbReference>
<dbReference type="Gene3D" id="3.40.50.300">
    <property type="entry name" value="P-loop containing nucleotide triphosphate hydrolases"/>
    <property type="match status" value="1"/>
</dbReference>
<dbReference type="HAMAP" id="MF_01820">
    <property type="entry name" value="GTPase_RsgA"/>
    <property type="match status" value="1"/>
</dbReference>
<comment type="subcellular location">
    <subcellularLocation>
        <location evidence="3">Cytoplasm</location>
    </subcellularLocation>
</comment>
<gene>
    <name evidence="3 7" type="primary">rsgA</name>
    <name evidence="7" type="ORF">CHT91_05375</name>
</gene>
<dbReference type="PANTHER" id="PTHR32120">
    <property type="entry name" value="SMALL RIBOSOMAL SUBUNIT BIOGENESIS GTPASE RSGA"/>
    <property type="match status" value="1"/>
</dbReference>
<dbReference type="RefSeq" id="WP_065672824.1">
    <property type="nucleotide sequence ID" value="NZ_AP024308.1"/>
</dbReference>
<dbReference type="InterPro" id="IPR030378">
    <property type="entry name" value="G_CP_dom"/>
</dbReference>
<keyword evidence="3" id="KW-0699">rRNA-binding</keyword>
<dbReference type="CDD" id="cd01854">
    <property type="entry name" value="YjeQ_EngC"/>
    <property type="match status" value="1"/>
</dbReference>
<feature type="binding site" evidence="3">
    <location>
        <position position="304"/>
    </location>
    <ligand>
        <name>Zn(2+)</name>
        <dbReference type="ChEBI" id="CHEBI:29105"/>
    </ligand>
</feature>
<sequence>MSPRRLASSGIDTGDWSSYDRPRRRTKPRTKQRPDHSSLPVGTVITIDRGRYRCRLDDDVEVIAAKARQLGRKSVIVGDKVRLDGDVSGAEGTLARIVHTEDRATVLRRTADDTDPHERPIVANANQVVIVTALADPPPRPGMIDRILVAAHAAGVSPILCLTKADLAPGDDFVELYSDVGIPVVTSRPGSDLKDLHELLDGRISVLVGHSGVGKSTLINAVVPGVHRVTGHVNDVTGRGRHTSTSAEAIPLPQGGWIIDTPGVRSFGLSHVEPDGILAGFKELDEVAVNCPRGCRHSADSPECAIDDALTAGTVRQSRVDSLRRLLSATAPR</sequence>
<dbReference type="AlphaFoldDB" id="A0A3E2DHY1"/>
<comment type="function">
    <text evidence="3">One of several proteins that assist in the late maturation steps of the functional core of the 30S ribosomal subunit. Helps release RbfA from mature subunits. May play a role in the assembly of ribosomal proteins into the subunit. Circularly permuted GTPase that catalyzes slow GTP hydrolysis, GTPase activity is stimulated by the 30S ribosomal subunit.</text>
</comment>
<dbReference type="GO" id="GO:0019843">
    <property type="term" value="F:rRNA binding"/>
    <property type="evidence" value="ECO:0007669"/>
    <property type="project" value="UniProtKB-KW"/>
</dbReference>
<dbReference type="InterPro" id="IPR027417">
    <property type="entry name" value="P-loop_NTPase"/>
</dbReference>
<evidence type="ECO:0000256" key="3">
    <source>
        <dbReference type="HAMAP-Rule" id="MF_01820"/>
    </source>
</evidence>
<keyword evidence="2 3" id="KW-0342">GTP-binding</keyword>
<evidence type="ECO:0000259" key="6">
    <source>
        <dbReference type="PROSITE" id="PS51721"/>
    </source>
</evidence>
<name>A0A3E2DHY1_9ACTN</name>
<keyword evidence="3" id="KW-0690">Ribosome biogenesis</keyword>
<comment type="caution">
    <text evidence="7">The sequence shown here is derived from an EMBL/GenBank/DDBJ whole genome shotgun (WGS) entry which is preliminary data.</text>
</comment>
<accession>A0A3E2DHY1</accession>
<dbReference type="EMBL" id="NOWI01000004">
    <property type="protein sequence ID" value="RFT44894.1"/>
    <property type="molecule type" value="Genomic_DNA"/>
</dbReference>
<dbReference type="Gene3D" id="1.10.40.50">
    <property type="entry name" value="Probable gtpase engc, domain 3"/>
    <property type="match status" value="1"/>
</dbReference>
<comment type="similarity">
    <text evidence="3">Belongs to the TRAFAC class YlqF/YawG GTPase family. RsgA subfamily.</text>
</comment>
<dbReference type="GO" id="GO:0005525">
    <property type="term" value="F:GTP binding"/>
    <property type="evidence" value="ECO:0007669"/>
    <property type="project" value="UniProtKB-UniRule"/>
</dbReference>
<dbReference type="SUPFAM" id="SSF52540">
    <property type="entry name" value="P-loop containing nucleoside triphosphate hydrolases"/>
    <property type="match status" value="1"/>
</dbReference>
<dbReference type="GO" id="GO:0046872">
    <property type="term" value="F:metal ion binding"/>
    <property type="evidence" value="ECO:0007669"/>
    <property type="project" value="UniProtKB-KW"/>
</dbReference>
<dbReference type="InterPro" id="IPR004881">
    <property type="entry name" value="Ribosome_biogen_GTPase_RsgA"/>
</dbReference>
<feature type="binding site" evidence="3">
    <location>
        <begin position="163"/>
        <end position="166"/>
    </location>
    <ligand>
        <name>GTP</name>
        <dbReference type="ChEBI" id="CHEBI:37565"/>
    </ligand>
</feature>
<dbReference type="EC" id="3.6.1.-" evidence="3"/>
<feature type="domain" description="CP-type G" evidence="6">
    <location>
        <begin position="114"/>
        <end position="267"/>
    </location>
</feature>
<dbReference type="NCBIfam" id="TIGR00157">
    <property type="entry name" value="ribosome small subunit-dependent GTPase A"/>
    <property type="match status" value="1"/>
</dbReference>